<evidence type="ECO:0000313" key="2">
    <source>
        <dbReference type="Proteomes" id="UP000198885"/>
    </source>
</evidence>
<dbReference type="STRING" id="641238.SAMN04490244_109178"/>
<sequence>MSQDDVVAALIDTQGTLFSEEMGAHVARNTPQELFHWMEGAILLSARIDAALAVQAARALRSGRLHKIDVILATDYWDMVAVLRDNGYRRYDEKTAEYLRETAQWMRDRYQDDLRNMLDDDPMWFSSG</sequence>
<name>A0A1H9W7X9_9RHOB</name>
<protein>
    <submittedName>
        <fullName evidence="1">Uncharacterized protein</fullName>
    </submittedName>
</protein>
<evidence type="ECO:0000313" key="1">
    <source>
        <dbReference type="EMBL" id="SES29934.1"/>
    </source>
</evidence>
<proteinExistence type="predicted"/>
<reference evidence="1 2" key="1">
    <citation type="submission" date="2016-10" db="EMBL/GenBank/DDBJ databases">
        <authorList>
            <person name="de Groot N.N."/>
        </authorList>
    </citation>
    <scope>NUCLEOTIDE SEQUENCE [LARGE SCALE GENOMIC DNA]</scope>
    <source>
        <strain evidence="1 2">DSM 23042</strain>
    </source>
</reference>
<dbReference type="RefSeq" id="WP_092695226.1">
    <property type="nucleotide sequence ID" value="NZ_FOGU01000009.1"/>
</dbReference>
<dbReference type="OrthoDB" id="3078554at2"/>
<organism evidence="1 2">
    <name type="scientific">Tranquillimonas rosea</name>
    <dbReference type="NCBI Taxonomy" id="641238"/>
    <lineage>
        <taxon>Bacteria</taxon>
        <taxon>Pseudomonadati</taxon>
        <taxon>Pseudomonadota</taxon>
        <taxon>Alphaproteobacteria</taxon>
        <taxon>Rhodobacterales</taxon>
        <taxon>Roseobacteraceae</taxon>
        <taxon>Tranquillimonas</taxon>
    </lineage>
</organism>
<dbReference type="EMBL" id="FOGU01000009">
    <property type="protein sequence ID" value="SES29934.1"/>
    <property type="molecule type" value="Genomic_DNA"/>
</dbReference>
<gene>
    <name evidence="1" type="ORF">SAMN04490244_109178</name>
</gene>
<dbReference type="Proteomes" id="UP000198885">
    <property type="component" value="Unassembled WGS sequence"/>
</dbReference>
<dbReference type="AlphaFoldDB" id="A0A1H9W7X9"/>
<keyword evidence="2" id="KW-1185">Reference proteome</keyword>
<accession>A0A1H9W7X9</accession>